<dbReference type="PANTHER" id="PTHR10799">
    <property type="entry name" value="SNF2/RAD54 HELICASE FAMILY"/>
    <property type="match status" value="1"/>
</dbReference>
<comment type="caution">
    <text evidence="4">The sequence shown here is derived from an EMBL/GenBank/DDBJ whole genome shotgun (WGS) entry which is preliminary data.</text>
</comment>
<evidence type="ECO:0000313" key="5">
    <source>
        <dbReference type="Proteomes" id="UP000265742"/>
    </source>
</evidence>
<dbReference type="Gene3D" id="3.40.50.10810">
    <property type="entry name" value="Tandem AAA-ATPase domain"/>
    <property type="match status" value="1"/>
</dbReference>
<keyword evidence="4" id="KW-0067">ATP-binding</keyword>
<evidence type="ECO:0000256" key="1">
    <source>
        <dbReference type="ARBA" id="ARBA00022801"/>
    </source>
</evidence>
<dbReference type="InterPro" id="IPR038718">
    <property type="entry name" value="SNF2-like_sf"/>
</dbReference>
<dbReference type="SUPFAM" id="SSF52540">
    <property type="entry name" value="P-loop containing nucleoside triphosphate hydrolases"/>
    <property type="match status" value="2"/>
</dbReference>
<sequence length="995" mass="107158">MGEVRGVWQRGPVRADDGWREALDGLLGPRAATGPAGAGGSAGAAVPLALQVQARELLPRTAHRWNGPTTRAAADDAVGGLRLGVRPVARTEKGWARGALTWQSLPHVRNRLNLDVAQHRWACELGALYRAAVPAAAGQDPDWLFLDEAPNPLVWELLVQGEALGVPLVAPGNGSARLAGEASLALDAVRVAEGFRVAPRLTVDGEPVPVERAHAVGDHGVWAVGASPAHVVLAPFAARVDPALLARDPLVVPEEAAAELRERWLPALQDRFAVVSSDGSVPVAAPRPPLLVLAVRTAEDGGATLTWRWERVHGGPPPARDDVIAALPEGWWPSRGLPAPRALDAEAALDLAADVLPALAALPDVAVERLGAPAPVVVTGEPVIDVTVAPTERNDWFDLGVTVTVDGRDIPFGPLFAAIAGGKRRLPLVDGTFLSLAHPRLRALVDLVEESAEIPEWASGFVVPRPRAAQWTEFEDLADSTEEAVEWRALRDAVSAPPTAVPAPAGLHAVLRPYQQEGLEWLAFLWRHELGGVLADDMGLGKTLQCLALAQHVHETAPEGERRPILIVAPTSVASNWVAEAARFAPGLDVRRVVDADSPKAPIADLVAGADLVVTTYARLRLDATAFTRLARDGAFSALVLDEAQAVKNATARTHAVARDLRIRRTIAVTGTPLENSLTELHAILALSTPGLFPSVRRFREEYVRPIEGQRAGYTEGVGAGNAPEANAAHRAERLARLRARMRPFVLRRTKEQVAPELPPIEEQVLSVDLSPDHRALYDVTLQRERRKLFGLLPDMDRNRFIVLRSLTLLRLLALDAALIDAEHDGVRSSKLDLLADELVEALAEGRRALVFSQFPSYLRLVGARLEEEGVPWTLLEGGTRDRDAVIERFRTGEAAVFLISLKAGGFGLNLTEADLVYLLDPWWNPAAEAQAIDRAHRIGQDKPVTVRRLVAAGTIEEKVLALQQRKQDLFDAVVDDGEPFSAALTADDVRDLLA</sequence>
<dbReference type="InterPro" id="IPR000330">
    <property type="entry name" value="SNF2_N"/>
</dbReference>
<dbReference type="GO" id="GO:0004386">
    <property type="term" value="F:helicase activity"/>
    <property type="evidence" value="ECO:0007669"/>
    <property type="project" value="UniProtKB-KW"/>
</dbReference>
<dbReference type="Pfam" id="PF00271">
    <property type="entry name" value="Helicase_C"/>
    <property type="match status" value="1"/>
</dbReference>
<dbReference type="InterPro" id="IPR049730">
    <property type="entry name" value="SNF2/RAD54-like_C"/>
</dbReference>
<dbReference type="InterPro" id="IPR001650">
    <property type="entry name" value="Helicase_C-like"/>
</dbReference>
<dbReference type="Pfam" id="PF00176">
    <property type="entry name" value="SNF2-rel_dom"/>
    <property type="match status" value="1"/>
</dbReference>
<accession>A0A3A1U118</accession>
<dbReference type="SMART" id="SM00490">
    <property type="entry name" value="HELICc"/>
    <property type="match status" value="1"/>
</dbReference>
<dbReference type="InterPro" id="IPR027417">
    <property type="entry name" value="P-loop_NTPase"/>
</dbReference>
<dbReference type="GO" id="GO:0005524">
    <property type="term" value="F:ATP binding"/>
    <property type="evidence" value="ECO:0007669"/>
    <property type="project" value="InterPro"/>
</dbReference>
<dbReference type="EMBL" id="QXTG01000001">
    <property type="protein sequence ID" value="RIX30615.1"/>
    <property type="molecule type" value="Genomic_DNA"/>
</dbReference>
<feature type="domain" description="Helicase ATP-binding" evidence="2">
    <location>
        <begin position="523"/>
        <end position="691"/>
    </location>
</feature>
<organism evidence="4 5">
    <name type="scientific">Amnibacterium setariae</name>
    <dbReference type="NCBI Taxonomy" id="2306585"/>
    <lineage>
        <taxon>Bacteria</taxon>
        <taxon>Bacillati</taxon>
        <taxon>Actinomycetota</taxon>
        <taxon>Actinomycetes</taxon>
        <taxon>Micrococcales</taxon>
        <taxon>Microbacteriaceae</taxon>
        <taxon>Amnibacterium</taxon>
    </lineage>
</organism>
<feature type="domain" description="Helicase C-terminal" evidence="3">
    <location>
        <begin position="835"/>
        <end position="986"/>
    </location>
</feature>
<dbReference type="SMART" id="SM00487">
    <property type="entry name" value="DEXDc"/>
    <property type="match status" value="1"/>
</dbReference>
<evidence type="ECO:0000259" key="2">
    <source>
        <dbReference type="PROSITE" id="PS51192"/>
    </source>
</evidence>
<dbReference type="InterPro" id="IPR014001">
    <property type="entry name" value="Helicase_ATP-bd"/>
</dbReference>
<dbReference type="PROSITE" id="PS51194">
    <property type="entry name" value="HELICASE_CTER"/>
    <property type="match status" value="1"/>
</dbReference>
<evidence type="ECO:0000313" key="4">
    <source>
        <dbReference type="EMBL" id="RIX30615.1"/>
    </source>
</evidence>
<gene>
    <name evidence="4" type="ORF">D1781_04145</name>
</gene>
<reference evidence="5" key="1">
    <citation type="submission" date="2018-09" db="EMBL/GenBank/DDBJ databases">
        <authorList>
            <person name="Kim I."/>
        </authorList>
    </citation>
    <scope>NUCLEOTIDE SEQUENCE [LARGE SCALE GENOMIC DNA]</scope>
    <source>
        <strain evidence="5">DD4a</strain>
    </source>
</reference>
<name>A0A3A1U118_9MICO</name>
<dbReference type="AlphaFoldDB" id="A0A3A1U118"/>
<keyword evidence="4" id="KW-0347">Helicase</keyword>
<keyword evidence="5" id="KW-1185">Reference proteome</keyword>
<evidence type="ECO:0000259" key="3">
    <source>
        <dbReference type="PROSITE" id="PS51194"/>
    </source>
</evidence>
<proteinExistence type="predicted"/>
<dbReference type="PROSITE" id="PS51192">
    <property type="entry name" value="HELICASE_ATP_BIND_1"/>
    <property type="match status" value="1"/>
</dbReference>
<dbReference type="Gene3D" id="3.40.50.300">
    <property type="entry name" value="P-loop containing nucleotide triphosphate hydrolases"/>
    <property type="match status" value="1"/>
</dbReference>
<keyword evidence="4" id="KW-0547">Nucleotide-binding</keyword>
<protein>
    <submittedName>
        <fullName evidence="4">DEAD/DEAH box helicase</fullName>
    </submittedName>
</protein>
<dbReference type="GO" id="GO:0016787">
    <property type="term" value="F:hydrolase activity"/>
    <property type="evidence" value="ECO:0007669"/>
    <property type="project" value="UniProtKB-KW"/>
</dbReference>
<keyword evidence="1" id="KW-0378">Hydrolase</keyword>
<dbReference type="CDD" id="cd18793">
    <property type="entry name" value="SF2_C_SNF"/>
    <property type="match status" value="1"/>
</dbReference>
<dbReference type="Proteomes" id="UP000265742">
    <property type="component" value="Unassembled WGS sequence"/>
</dbReference>